<evidence type="ECO:0000313" key="3">
    <source>
        <dbReference type="Proteomes" id="UP000835052"/>
    </source>
</evidence>
<dbReference type="EMBL" id="CAJGYM010000057">
    <property type="protein sequence ID" value="CAD6195542.1"/>
    <property type="molecule type" value="Genomic_DNA"/>
</dbReference>
<protein>
    <submittedName>
        <fullName evidence="2">Uncharacterized protein</fullName>
    </submittedName>
</protein>
<reference evidence="2" key="1">
    <citation type="submission" date="2020-10" db="EMBL/GenBank/DDBJ databases">
        <authorList>
            <person name="Kikuchi T."/>
        </authorList>
    </citation>
    <scope>NUCLEOTIDE SEQUENCE</scope>
    <source>
        <strain evidence="2">NKZ352</strain>
    </source>
</reference>
<sequence length="116" mass="12650">MMERSAAVFSPCPSCRRDKKTNEPADGTRSSRPTESQGERRKEGGDASLAYTHTRMHKAGTEGESRLFDNVGGRAIAARSCQPFPSSVDCFNRFLCPQCNIEIGVLDCLASRGSSF</sequence>
<organism evidence="2 3">
    <name type="scientific">Caenorhabditis auriculariae</name>
    <dbReference type="NCBI Taxonomy" id="2777116"/>
    <lineage>
        <taxon>Eukaryota</taxon>
        <taxon>Metazoa</taxon>
        <taxon>Ecdysozoa</taxon>
        <taxon>Nematoda</taxon>
        <taxon>Chromadorea</taxon>
        <taxon>Rhabditida</taxon>
        <taxon>Rhabditina</taxon>
        <taxon>Rhabditomorpha</taxon>
        <taxon>Rhabditoidea</taxon>
        <taxon>Rhabditidae</taxon>
        <taxon>Peloderinae</taxon>
        <taxon>Caenorhabditis</taxon>
    </lineage>
</organism>
<dbReference type="Proteomes" id="UP000835052">
    <property type="component" value="Unassembled WGS sequence"/>
</dbReference>
<evidence type="ECO:0000256" key="1">
    <source>
        <dbReference type="SAM" id="MobiDB-lite"/>
    </source>
</evidence>
<comment type="caution">
    <text evidence="2">The sequence shown here is derived from an EMBL/GenBank/DDBJ whole genome shotgun (WGS) entry which is preliminary data.</text>
</comment>
<gene>
    <name evidence="2" type="ORF">CAUJ_LOCUS11461</name>
</gene>
<proteinExistence type="predicted"/>
<feature type="region of interest" description="Disordered" evidence="1">
    <location>
        <begin position="1"/>
        <end position="49"/>
    </location>
</feature>
<name>A0A8S1HKG1_9PELO</name>
<accession>A0A8S1HKG1</accession>
<dbReference type="AlphaFoldDB" id="A0A8S1HKG1"/>
<keyword evidence="3" id="KW-1185">Reference proteome</keyword>
<evidence type="ECO:0000313" key="2">
    <source>
        <dbReference type="EMBL" id="CAD6195542.1"/>
    </source>
</evidence>